<name>A0A2N0DDX6_RHISU</name>
<evidence type="ECO:0000256" key="1">
    <source>
        <dbReference type="SAM" id="MobiDB-lite"/>
    </source>
</evidence>
<dbReference type="AlphaFoldDB" id="A0A2N0DDX6"/>
<evidence type="ECO:0000313" key="2">
    <source>
        <dbReference type="EMBL" id="PKA44302.1"/>
    </source>
</evidence>
<evidence type="ECO:0000313" key="3">
    <source>
        <dbReference type="Proteomes" id="UP000232164"/>
    </source>
</evidence>
<dbReference type="InterPro" id="IPR029058">
    <property type="entry name" value="AB_hydrolase_fold"/>
</dbReference>
<dbReference type="Gene3D" id="3.40.50.1820">
    <property type="entry name" value="alpha/beta hydrolase"/>
    <property type="match status" value="1"/>
</dbReference>
<reference evidence="2 3" key="2">
    <citation type="submission" date="2017-12" db="EMBL/GenBank/DDBJ databases">
        <title>Genome sequence of Rhizobium sullae HCNT1 isolated from Sulla coronaria nodules and featuring peculiar denitrification phenotypes.</title>
        <authorList>
            <person name="De Diego-Diaz B."/>
            <person name="Treu L."/>
            <person name="Campanaro S."/>
            <person name="Da Silva Duarte V."/>
            <person name="Basaglia M."/>
            <person name="Favaro L."/>
            <person name="Casella S."/>
            <person name="Squartini A."/>
        </authorList>
    </citation>
    <scope>NUCLEOTIDE SEQUENCE [LARGE SCALE GENOMIC DNA]</scope>
    <source>
        <strain evidence="2 3">HCNT1</strain>
    </source>
</reference>
<gene>
    <name evidence="2" type="ORF">CWR43_08450</name>
</gene>
<comment type="caution">
    <text evidence="2">The sequence shown here is derived from an EMBL/GenBank/DDBJ whole genome shotgun (WGS) entry which is preliminary data.</text>
</comment>
<reference evidence="2 3" key="1">
    <citation type="submission" date="2017-11" db="EMBL/GenBank/DDBJ databases">
        <authorList>
            <person name="Han C.G."/>
        </authorList>
    </citation>
    <scope>NUCLEOTIDE SEQUENCE [LARGE SCALE GENOMIC DNA]</scope>
    <source>
        <strain evidence="2 3">HCNT1</strain>
    </source>
</reference>
<organism evidence="2 3">
    <name type="scientific">Rhizobium sullae</name>
    <name type="common">Rhizobium hedysari</name>
    <dbReference type="NCBI Taxonomy" id="50338"/>
    <lineage>
        <taxon>Bacteria</taxon>
        <taxon>Pseudomonadati</taxon>
        <taxon>Pseudomonadota</taxon>
        <taxon>Alphaproteobacteria</taxon>
        <taxon>Hyphomicrobiales</taxon>
        <taxon>Rhizobiaceae</taxon>
        <taxon>Rhizobium/Agrobacterium group</taxon>
        <taxon>Rhizobium</taxon>
    </lineage>
</organism>
<dbReference type="Proteomes" id="UP000232164">
    <property type="component" value="Unassembled WGS sequence"/>
</dbReference>
<protein>
    <submittedName>
        <fullName evidence="2">Uncharacterized protein</fullName>
    </submittedName>
</protein>
<proteinExistence type="predicted"/>
<accession>A0A2N0DDX6</accession>
<sequence length="72" mass="7953">MVVASLATGTRDLLLSDTVRMHRALRRAGVTAELHVVEPALTAGSWQLPQQTPRSRRRLADSPIRHGRSNLT</sequence>
<feature type="region of interest" description="Disordered" evidence="1">
    <location>
        <begin position="47"/>
        <end position="72"/>
    </location>
</feature>
<dbReference type="EMBL" id="PIQN01000005">
    <property type="protein sequence ID" value="PKA44302.1"/>
    <property type="molecule type" value="Genomic_DNA"/>
</dbReference>